<evidence type="ECO:0000313" key="4">
    <source>
        <dbReference type="Proteomes" id="UP001017257"/>
    </source>
</evidence>
<dbReference type="Proteomes" id="UP001017257">
    <property type="component" value="Chromosome"/>
</dbReference>
<sequence>MWKTDGKQREIGLGALRDVPLAKARERAAEARQKLADGLDPIAARDNKPQVMTFGEAADALIESMSSSWRNEKHRAQWKMTLTAYCEQLRAKAVVRRSILGLCAKLLGTFT</sequence>
<evidence type="ECO:0000256" key="1">
    <source>
        <dbReference type="ARBA" id="ARBA00023125"/>
    </source>
</evidence>
<keyword evidence="1 3" id="KW-0238">DNA-binding</keyword>
<protein>
    <submittedName>
        <fullName evidence="3">Integrase arm-type DNA-binding domain-containing protein</fullName>
    </submittedName>
</protein>
<gene>
    <name evidence="3" type="ORF">HPT29_016385</name>
</gene>
<feature type="domain" description="Integrase DNA-binding" evidence="2">
    <location>
        <begin position="5"/>
        <end position="47"/>
    </location>
</feature>
<evidence type="ECO:0000313" key="3">
    <source>
        <dbReference type="EMBL" id="UVF18087.1"/>
    </source>
</evidence>
<dbReference type="Gene3D" id="3.30.160.390">
    <property type="entry name" value="Integrase, DNA-binding domain"/>
    <property type="match status" value="1"/>
</dbReference>
<dbReference type="InterPro" id="IPR038488">
    <property type="entry name" value="Integrase_DNA-bd_sf"/>
</dbReference>
<dbReference type="InterPro" id="IPR010998">
    <property type="entry name" value="Integrase_recombinase_N"/>
</dbReference>
<dbReference type="Pfam" id="PF13356">
    <property type="entry name" value="Arm-DNA-bind_3"/>
    <property type="match status" value="1"/>
</dbReference>
<reference evidence="3" key="1">
    <citation type="submission" date="2022-08" db="EMBL/GenBank/DDBJ databases">
        <title>Microvirga terrae sp. nov., isolated from soil.</title>
        <authorList>
            <person name="Kim K.H."/>
            <person name="Seo Y.L."/>
            <person name="Kim J.M."/>
            <person name="Lee J.K."/>
            <person name="Han D.M."/>
            <person name="Jeon C.O."/>
        </authorList>
    </citation>
    <scope>NUCLEOTIDE SEQUENCE</scope>
    <source>
        <strain evidence="3">R24</strain>
    </source>
</reference>
<dbReference type="EMBL" id="CP102845">
    <property type="protein sequence ID" value="UVF18087.1"/>
    <property type="molecule type" value="Genomic_DNA"/>
</dbReference>
<dbReference type="GO" id="GO:0003677">
    <property type="term" value="F:DNA binding"/>
    <property type="evidence" value="ECO:0007669"/>
    <property type="project" value="UniProtKB-KW"/>
</dbReference>
<dbReference type="InterPro" id="IPR025166">
    <property type="entry name" value="Integrase_DNA_bind_dom"/>
</dbReference>
<evidence type="ECO:0000259" key="2">
    <source>
        <dbReference type="Pfam" id="PF13356"/>
    </source>
</evidence>
<accession>A0ABY5RPD9</accession>
<organism evidence="3 4">
    <name type="scientific">Microvirga terrae</name>
    <dbReference type="NCBI Taxonomy" id="2740529"/>
    <lineage>
        <taxon>Bacteria</taxon>
        <taxon>Pseudomonadati</taxon>
        <taxon>Pseudomonadota</taxon>
        <taxon>Alphaproteobacteria</taxon>
        <taxon>Hyphomicrobiales</taxon>
        <taxon>Methylobacteriaceae</taxon>
        <taxon>Microvirga</taxon>
    </lineage>
</organism>
<dbReference type="RefSeq" id="WP_259060099.1">
    <property type="nucleotide sequence ID" value="NZ_CP102845.1"/>
</dbReference>
<dbReference type="Gene3D" id="1.10.150.130">
    <property type="match status" value="1"/>
</dbReference>
<keyword evidence="4" id="KW-1185">Reference proteome</keyword>
<proteinExistence type="predicted"/>
<name>A0ABY5RPD9_9HYPH</name>